<feature type="region of interest" description="Disordered" evidence="1">
    <location>
        <begin position="28"/>
        <end position="91"/>
    </location>
</feature>
<dbReference type="EMBL" id="LR031876">
    <property type="protein sequence ID" value="VDD35901.1"/>
    <property type="molecule type" value="Genomic_DNA"/>
</dbReference>
<evidence type="ECO:0000313" key="2">
    <source>
        <dbReference type="EMBL" id="VDD35901.1"/>
    </source>
</evidence>
<gene>
    <name evidence="2" type="ORF">BOLC7T41461H</name>
</gene>
<feature type="compositionally biased region" description="Polar residues" evidence="1">
    <location>
        <begin position="32"/>
        <end position="72"/>
    </location>
</feature>
<name>A0A3P6EH74_BRAOL</name>
<sequence>MPISTRSNKETQLLFSLDPAILERSIRKEARSSSTDNNTCVSLDSAQPPSTQTLVPSTDTRSQPLTDNTHLPSTDIFHPTSIDTPSQTSIDNEPREMVAPLILVRDNNGDLLDQEGHLRTTLSVDEAAQPKTLADYNRPDRYYTNRSAIRPPTIERDFELKAHYYTLVGHLPYHGLSHEHPMDHLESSYYQKPPPPTQEGKIEEMLDRVLEAQQRMTVDFNGKIHSVYTNLNTKFETLSTHVRKLEMQVVQTRDVVKRQETSTRGVGDDVMKHHVNAIIGDDFWQVVKEEKLQEGDFEVESLMSFGRSH</sequence>
<proteinExistence type="predicted"/>
<accession>A0A3P6EH74</accession>
<organism evidence="2">
    <name type="scientific">Brassica oleracea</name>
    <name type="common">Wild cabbage</name>
    <dbReference type="NCBI Taxonomy" id="3712"/>
    <lineage>
        <taxon>Eukaryota</taxon>
        <taxon>Viridiplantae</taxon>
        <taxon>Streptophyta</taxon>
        <taxon>Embryophyta</taxon>
        <taxon>Tracheophyta</taxon>
        <taxon>Spermatophyta</taxon>
        <taxon>Magnoliopsida</taxon>
        <taxon>eudicotyledons</taxon>
        <taxon>Gunneridae</taxon>
        <taxon>Pentapetalae</taxon>
        <taxon>rosids</taxon>
        <taxon>malvids</taxon>
        <taxon>Brassicales</taxon>
        <taxon>Brassicaceae</taxon>
        <taxon>Brassiceae</taxon>
        <taxon>Brassica</taxon>
    </lineage>
</organism>
<feature type="compositionally biased region" description="Polar residues" evidence="1">
    <location>
        <begin position="81"/>
        <end position="91"/>
    </location>
</feature>
<dbReference type="AlphaFoldDB" id="A0A3P6EH74"/>
<reference evidence="2" key="1">
    <citation type="submission" date="2018-11" db="EMBL/GenBank/DDBJ databases">
        <authorList>
            <consortium name="Genoscope - CEA"/>
            <person name="William W."/>
        </authorList>
    </citation>
    <scope>NUCLEOTIDE SEQUENCE</scope>
</reference>
<protein>
    <submittedName>
        <fullName evidence="2">Uncharacterized protein</fullName>
    </submittedName>
</protein>
<evidence type="ECO:0000256" key="1">
    <source>
        <dbReference type="SAM" id="MobiDB-lite"/>
    </source>
</evidence>